<dbReference type="InterPro" id="IPR055123">
    <property type="entry name" value="SpnB-like_Rossmann"/>
</dbReference>
<dbReference type="Pfam" id="PF14765">
    <property type="entry name" value="PS-DH"/>
    <property type="match status" value="1"/>
</dbReference>
<dbReference type="GO" id="GO:0006633">
    <property type="term" value="P:fatty acid biosynthetic process"/>
    <property type="evidence" value="ECO:0007669"/>
    <property type="project" value="TreeGrafter"/>
</dbReference>
<evidence type="ECO:0000256" key="2">
    <source>
        <dbReference type="ARBA" id="ARBA00023315"/>
    </source>
</evidence>
<reference evidence="5 6" key="1">
    <citation type="submission" date="2020-08" db="EMBL/GenBank/DDBJ databases">
        <title>Genomic Encyclopedia of Type Strains, Phase III (KMG-III): the genomes of soil and plant-associated and newly described type strains.</title>
        <authorList>
            <person name="Whitman W."/>
        </authorList>
    </citation>
    <scope>NUCLEOTIDE SEQUENCE [LARGE SCALE GENOMIC DNA]</scope>
    <source>
        <strain evidence="5 6">CECT 3303</strain>
    </source>
</reference>
<feature type="region of interest" description="C-terminal hotdog fold" evidence="3">
    <location>
        <begin position="421"/>
        <end position="559"/>
    </location>
</feature>
<feature type="active site" description="Proton acceptor; for dehydratase activity" evidence="3">
    <location>
        <position position="320"/>
    </location>
</feature>
<dbReference type="InterPro" id="IPR042104">
    <property type="entry name" value="PKS_dehydratase_sf"/>
</dbReference>
<dbReference type="GO" id="GO:0004312">
    <property type="term" value="F:fatty acid synthase activity"/>
    <property type="evidence" value="ECO:0007669"/>
    <property type="project" value="TreeGrafter"/>
</dbReference>
<dbReference type="InterPro" id="IPR020807">
    <property type="entry name" value="PKS_DH"/>
</dbReference>
<dbReference type="InterPro" id="IPR016035">
    <property type="entry name" value="Acyl_Trfase/lysoPLipase"/>
</dbReference>
<comment type="caution">
    <text evidence="5">The sequence shown here is derived from an EMBL/GenBank/DDBJ whole genome shotgun (WGS) entry which is preliminary data.</text>
</comment>
<dbReference type="PROSITE" id="PS52019">
    <property type="entry name" value="PKS_MFAS_DH"/>
    <property type="match status" value="1"/>
</dbReference>
<dbReference type="InterPro" id="IPR049552">
    <property type="entry name" value="PKS_DH_N"/>
</dbReference>
<dbReference type="RefSeq" id="WP_260408679.1">
    <property type="nucleotide sequence ID" value="NZ_JACHJJ010000065.1"/>
</dbReference>
<dbReference type="InterPro" id="IPR049900">
    <property type="entry name" value="PKS_mFAS_DH"/>
</dbReference>
<dbReference type="InterPro" id="IPR050091">
    <property type="entry name" value="PKS_NRPS_Biosynth_Enz"/>
</dbReference>
<dbReference type="InterPro" id="IPR014043">
    <property type="entry name" value="Acyl_transferase_dom"/>
</dbReference>
<feature type="non-terminal residue" evidence="5">
    <location>
        <position position="781"/>
    </location>
</feature>
<dbReference type="AlphaFoldDB" id="A0A841DHM1"/>
<evidence type="ECO:0000313" key="6">
    <source>
        <dbReference type="Proteomes" id="UP000562352"/>
    </source>
</evidence>
<feature type="domain" description="PKS/mFAS DH" evidence="4">
    <location>
        <begin position="288"/>
        <end position="559"/>
    </location>
</feature>
<keyword evidence="6" id="KW-1185">Reference proteome</keyword>
<dbReference type="Pfam" id="PF00698">
    <property type="entry name" value="Acyl_transf_1"/>
    <property type="match status" value="1"/>
</dbReference>
<protein>
    <submittedName>
        <fullName evidence="5">Acyl transferase domain-containing protein</fullName>
    </submittedName>
</protein>
<dbReference type="SMART" id="SM00826">
    <property type="entry name" value="PKS_DH"/>
    <property type="match status" value="1"/>
</dbReference>
<dbReference type="Proteomes" id="UP000562352">
    <property type="component" value="Unassembled WGS sequence"/>
</dbReference>
<dbReference type="Gene3D" id="3.40.50.720">
    <property type="entry name" value="NAD(P)-binding Rossmann-like Domain"/>
    <property type="match status" value="1"/>
</dbReference>
<evidence type="ECO:0000259" key="4">
    <source>
        <dbReference type="PROSITE" id="PS52019"/>
    </source>
</evidence>
<keyword evidence="2" id="KW-0012">Acyltransferase</keyword>
<dbReference type="Pfam" id="PF21089">
    <property type="entry name" value="PKS_DH_N"/>
    <property type="match status" value="1"/>
</dbReference>
<keyword evidence="1 5" id="KW-0808">Transferase</keyword>
<dbReference type="SUPFAM" id="SSF51735">
    <property type="entry name" value="NAD(P)-binding Rossmann-fold domains"/>
    <property type="match status" value="1"/>
</dbReference>
<dbReference type="SUPFAM" id="SSF52151">
    <property type="entry name" value="FabD/lysophospholipase-like"/>
    <property type="match status" value="1"/>
</dbReference>
<dbReference type="InterPro" id="IPR036291">
    <property type="entry name" value="NAD(P)-bd_dom_sf"/>
</dbReference>
<dbReference type="PANTHER" id="PTHR43775:SF51">
    <property type="entry name" value="INACTIVE PHENOLPHTHIOCEROL SYNTHESIS POLYKETIDE SYNTHASE TYPE I PKS1-RELATED"/>
    <property type="match status" value="1"/>
</dbReference>
<dbReference type="PANTHER" id="PTHR43775">
    <property type="entry name" value="FATTY ACID SYNTHASE"/>
    <property type="match status" value="1"/>
</dbReference>
<proteinExistence type="predicted"/>
<evidence type="ECO:0000313" key="5">
    <source>
        <dbReference type="EMBL" id="MBB5968203.1"/>
    </source>
</evidence>
<feature type="region of interest" description="N-terminal hotdog fold" evidence="3">
    <location>
        <begin position="288"/>
        <end position="410"/>
    </location>
</feature>
<dbReference type="Gene3D" id="3.10.129.110">
    <property type="entry name" value="Polyketide synthase dehydratase"/>
    <property type="match status" value="1"/>
</dbReference>
<dbReference type="SUPFAM" id="SSF55048">
    <property type="entry name" value="Probable ACP-binding domain of malonyl-CoA ACP transacylase"/>
    <property type="match status" value="1"/>
</dbReference>
<organism evidence="5 6">
    <name type="scientific">Planomonospora venezuelensis</name>
    <dbReference type="NCBI Taxonomy" id="1999"/>
    <lineage>
        <taxon>Bacteria</taxon>
        <taxon>Bacillati</taxon>
        <taxon>Actinomycetota</taxon>
        <taxon>Actinomycetes</taxon>
        <taxon>Streptosporangiales</taxon>
        <taxon>Streptosporangiaceae</taxon>
        <taxon>Planomonospora</taxon>
    </lineage>
</organism>
<evidence type="ECO:0000256" key="1">
    <source>
        <dbReference type="ARBA" id="ARBA00022679"/>
    </source>
</evidence>
<feature type="active site" description="Proton donor; for dehydratase activity" evidence="3">
    <location>
        <position position="482"/>
    </location>
</feature>
<dbReference type="Pfam" id="PF22953">
    <property type="entry name" value="SpnB_Rossmann"/>
    <property type="match status" value="1"/>
</dbReference>
<dbReference type="EMBL" id="JACHJJ010000065">
    <property type="protein sequence ID" value="MBB5968203.1"/>
    <property type="molecule type" value="Genomic_DNA"/>
</dbReference>
<sequence>MVGLAAVWRWAGVEPRAVVGHSQGEITAACAAGTLSLEDAARIMVLRSRIITRMDGTGGMAAINLPAAEAAELIGSRWPDRLWVAVHAGPESCVAAGDLDALAELAGHEGIRARRVAIDYASHTPHMRPLVPELEKALADVRPAEGEVRFCSSVEAAFVEGTSLSAPYWIDNLCRPVLFDETIRTAAEPGPPVFIEVSPHPVLLGDVTDICDAAGVEAGVCGSLRRDEGGPRRMLLSLARAWTLGADVAWAKVLGPGPRPAGVPPTYAFQRNRYWLDPVAAAPASSPHPLLDRVVPLAAADGFLLTGRLSPATTPWLADHAVDGAALLPGTAFADLALEAAAHAGCDLVEDLTLDAPLFLPESGSVQVQVAVGGPDGQGRRTVAVHARRSDDDPWTAHAGGLLGTVPATAPERLASWPPEGTEVDLAGVYDRLAGRGYDYGPAFQGLRAAWHADGHAYAEVALPDQVHGDAGRFILHPALLDAALHLVVHESGHDGDTLLLPFSWSGIRVTARGADTLRVRITERGGGRIALALFDGAGEWIAGVETLALRETPRNVARPSAGTAPYALEWAETAAAGGSEDRQWAVVGFDTLADETEADLAAAGTPAPRYYDLFSLADMSAGEVPGLVLAPCRGDADDLPYSAHDGLRQVLDLVQGWLGDEQFASSRLVFVTRPGDVAGAAVWGLVRSAQTEQPGRFALAEVPAGFRDWGRVAAAVAAGETQLAVTDGALLVPRLARRTSPAAPVPVIEGTVLVTGGTGGLGALVARHLVARHGVRDLLL</sequence>
<gene>
    <name evidence="5" type="ORF">FHS22_007524</name>
</gene>
<dbReference type="Gene3D" id="3.40.366.10">
    <property type="entry name" value="Malonyl-Coenzyme A Acyl Carrier Protein, domain 2"/>
    <property type="match status" value="1"/>
</dbReference>
<dbReference type="InterPro" id="IPR049551">
    <property type="entry name" value="PKS_DH_C"/>
</dbReference>
<name>A0A841DHM1_PLAVE</name>
<dbReference type="InterPro" id="IPR016036">
    <property type="entry name" value="Malonyl_transacylase_ACP-bd"/>
</dbReference>
<dbReference type="InterPro" id="IPR001227">
    <property type="entry name" value="Ac_transferase_dom_sf"/>
</dbReference>
<evidence type="ECO:0000256" key="3">
    <source>
        <dbReference type="PROSITE-ProRule" id="PRU01363"/>
    </source>
</evidence>
<accession>A0A841DHM1</accession>
<dbReference type="SMART" id="SM00827">
    <property type="entry name" value="PKS_AT"/>
    <property type="match status" value="1"/>
</dbReference>